<protein>
    <submittedName>
        <fullName evidence="1">Uncharacterized protein</fullName>
    </submittedName>
</protein>
<dbReference type="AlphaFoldDB" id="A0A6P1Y441"/>
<gene>
    <name evidence="1" type="ORF">GWP43_12665</name>
</gene>
<dbReference type="EMBL" id="CP048020">
    <property type="protein sequence ID" value="QHX44159.1"/>
    <property type="molecule type" value="Genomic_DNA"/>
</dbReference>
<name>A0A6P1Y441_9SPIR</name>
<organism evidence="1 2">
    <name type="scientific">Treponema vincentii</name>
    <dbReference type="NCBI Taxonomy" id="69710"/>
    <lineage>
        <taxon>Bacteria</taxon>
        <taxon>Pseudomonadati</taxon>
        <taxon>Spirochaetota</taxon>
        <taxon>Spirochaetia</taxon>
        <taxon>Spirochaetales</taxon>
        <taxon>Treponemataceae</taxon>
        <taxon>Treponema</taxon>
    </lineage>
</organism>
<accession>A0A6P1Y441</accession>
<sequence>MTKAELFQSLSQGGAYALPYLITIHHPNVGTAHYINNNEDVTYHGVTYEASAFKYTRPKTVGGVLQNGTLEITGVKTCALDMVEASDELFTVDVIGVLDAAGDITPIRYFHHQYGTVTTDNGLKVVISFANDDRLEMNFPPFIFDADNNRGNA</sequence>
<evidence type="ECO:0000313" key="2">
    <source>
        <dbReference type="Proteomes" id="UP000464374"/>
    </source>
</evidence>
<dbReference type="RefSeq" id="WP_162664441.1">
    <property type="nucleotide sequence ID" value="NZ_CP048020.1"/>
</dbReference>
<dbReference type="Proteomes" id="UP000464374">
    <property type="component" value="Chromosome"/>
</dbReference>
<evidence type="ECO:0000313" key="1">
    <source>
        <dbReference type="EMBL" id="QHX44159.1"/>
    </source>
</evidence>
<dbReference type="KEGG" id="trz:GWP43_12665"/>
<proteinExistence type="predicted"/>
<reference evidence="1 2" key="1">
    <citation type="submission" date="2020-01" db="EMBL/GenBank/DDBJ databases">
        <title>Complete genome sequence of a human oral phylogroup 1 Treponema sp. strain ATCC 700766, originally isolated from periodontitis dental plaque.</title>
        <authorList>
            <person name="Chan Y."/>
            <person name="Huo Y.-B."/>
            <person name="Yu X.-L."/>
            <person name="Zeng H."/>
            <person name="Leung W.-K."/>
            <person name="Watt R.M."/>
        </authorList>
    </citation>
    <scope>NUCLEOTIDE SEQUENCE [LARGE SCALE GENOMIC DNA]</scope>
    <source>
        <strain evidence="1 2">OMZ 804</strain>
    </source>
</reference>